<dbReference type="PANTHER" id="PTHR10151">
    <property type="entry name" value="ECTONUCLEOTIDE PYROPHOSPHATASE/PHOSPHODIESTERASE"/>
    <property type="match status" value="1"/>
</dbReference>
<dbReference type="GO" id="GO:0004528">
    <property type="term" value="F:phosphodiesterase I activity"/>
    <property type="evidence" value="ECO:0007669"/>
    <property type="project" value="UniProtKB-EC"/>
</dbReference>
<dbReference type="Proteomes" id="UP000008632">
    <property type="component" value="Chromosome"/>
</dbReference>
<keyword evidence="1" id="KW-0732">Signal</keyword>
<dbReference type="Gene3D" id="3.30.1360.180">
    <property type="match status" value="1"/>
</dbReference>
<organism evidence="2 3">
    <name type="scientific">Pseudoxanthomonas suwonensis (strain 11-1)</name>
    <dbReference type="NCBI Taxonomy" id="743721"/>
    <lineage>
        <taxon>Bacteria</taxon>
        <taxon>Pseudomonadati</taxon>
        <taxon>Pseudomonadota</taxon>
        <taxon>Gammaproteobacteria</taxon>
        <taxon>Lysobacterales</taxon>
        <taxon>Lysobacteraceae</taxon>
        <taxon>Pseudoxanthomonas</taxon>
    </lineage>
</organism>
<dbReference type="Gene3D" id="3.40.720.10">
    <property type="entry name" value="Alkaline Phosphatase, subunit A"/>
    <property type="match status" value="1"/>
</dbReference>
<evidence type="ECO:0000313" key="2">
    <source>
        <dbReference type="EMBL" id="ADV27769.1"/>
    </source>
</evidence>
<evidence type="ECO:0000256" key="1">
    <source>
        <dbReference type="SAM" id="SignalP"/>
    </source>
</evidence>
<sequence>MRVSAKLPCLHDLPTVMSRFLHRCAFLSFLLLSLAACTASPTRPAAPATPLLLVSIDGLRADALGRGDTPVLDRLARDGVHAEGMRPSYPVLTFPNHYTLATGLRPDHHGVVHNSMKDPQLGRFVVADAQAATVAGWWQAEPLWTTAERANLATAVWAWPGATAARDGILPRQRQAFDETIPMDERIERVAGWVTAPQGPRPALLAMYFEVVDGAGHDHGPHAQQTRAAIREVDTAIGELLSRLEQAGVVPNVVVVSDHGMADAPNLIAVEDMAAMEEAEVVSIGQVIGLAPREGHEATVRARLLGRQQRYECWEKPAIPARLHYGTHPRIPPIVCQMAEGWNALPRAMIERRDAAGVHNAGAHGYDPDLPSMRAVFLAHGPAFRTGMRLPVIDNVDVYPLLVRILGLPLRQGDGDPATLAPVLASP</sequence>
<proteinExistence type="predicted"/>
<protein>
    <submittedName>
        <fullName evidence="2">Phosphodiesterase I</fullName>
        <ecNumber evidence="2">3.1.4.1</ecNumber>
    </submittedName>
</protein>
<feature type="signal peptide" evidence="1">
    <location>
        <begin position="1"/>
        <end position="45"/>
    </location>
</feature>
<dbReference type="SUPFAM" id="SSF53649">
    <property type="entry name" value="Alkaline phosphatase-like"/>
    <property type="match status" value="1"/>
</dbReference>
<dbReference type="Pfam" id="PF01663">
    <property type="entry name" value="Phosphodiest"/>
    <property type="match status" value="1"/>
</dbReference>
<dbReference type="STRING" id="743721.Psesu_1931"/>
<dbReference type="AlphaFoldDB" id="E6WU49"/>
<reference evidence="2 3" key="1">
    <citation type="submission" date="2011-01" db="EMBL/GenBank/DDBJ databases">
        <title>Complete sequence of Pseudoxanthomonas suwonensis 11-1.</title>
        <authorList>
            <consortium name="US DOE Joint Genome Institute"/>
            <person name="Lucas S."/>
            <person name="Copeland A."/>
            <person name="Lapidus A."/>
            <person name="Cheng J.-F."/>
            <person name="Goodwin L."/>
            <person name="Pitluck S."/>
            <person name="Teshima H."/>
            <person name="Detter J.C."/>
            <person name="Han C."/>
            <person name="Tapia R."/>
            <person name="Land M."/>
            <person name="Hauser L."/>
            <person name="Kyrpides N."/>
            <person name="Ivanova N."/>
            <person name="Ovchinnikova G."/>
            <person name="Siebers A.K."/>
            <person name="Allgaier M."/>
            <person name="Thelen M.P."/>
            <person name="Hugenholtz P."/>
            <person name="Gladden J."/>
            <person name="Woyke T."/>
        </authorList>
    </citation>
    <scope>NUCLEOTIDE SEQUENCE [LARGE SCALE GENOMIC DNA]</scope>
    <source>
        <strain evidence="3">11-1</strain>
    </source>
</reference>
<dbReference type="CDD" id="cd16018">
    <property type="entry name" value="Enpp"/>
    <property type="match status" value="1"/>
</dbReference>
<name>E6WU49_PSEUU</name>
<keyword evidence="2" id="KW-0378">Hydrolase</keyword>
<dbReference type="KEGG" id="psu:Psesu_1931"/>
<gene>
    <name evidence="2" type="ordered locus">Psesu_1931</name>
</gene>
<evidence type="ECO:0000313" key="3">
    <source>
        <dbReference type="Proteomes" id="UP000008632"/>
    </source>
</evidence>
<dbReference type="EMBL" id="CP002446">
    <property type="protein sequence ID" value="ADV27769.1"/>
    <property type="molecule type" value="Genomic_DNA"/>
</dbReference>
<dbReference type="EC" id="3.1.4.1" evidence="2"/>
<dbReference type="HOGENOM" id="CLU_017594_1_1_6"/>
<dbReference type="InterPro" id="IPR002591">
    <property type="entry name" value="Phosphodiest/P_Trfase"/>
</dbReference>
<accession>E6WU49</accession>
<dbReference type="InterPro" id="IPR017850">
    <property type="entry name" value="Alkaline_phosphatase_core_sf"/>
</dbReference>
<dbReference type="PANTHER" id="PTHR10151:SF120">
    <property type="entry name" value="BIS(5'-ADENOSYL)-TRIPHOSPHATASE"/>
    <property type="match status" value="1"/>
</dbReference>
<dbReference type="eggNOG" id="COG1524">
    <property type="taxonomic scope" value="Bacteria"/>
</dbReference>
<keyword evidence="3" id="KW-1185">Reference proteome</keyword>
<feature type="chain" id="PRO_5003214525" evidence="1">
    <location>
        <begin position="46"/>
        <end position="427"/>
    </location>
</feature>